<evidence type="ECO:0000313" key="5">
    <source>
        <dbReference type="EMBL" id="CAL5131729.1"/>
    </source>
</evidence>
<dbReference type="InterPro" id="IPR011990">
    <property type="entry name" value="TPR-like_helical_dom_sf"/>
</dbReference>
<dbReference type="PANTHER" id="PTHR46035:SF1">
    <property type="entry name" value="TETRATRICOPEPTIDE REPEAT PROTEIN 4"/>
    <property type="match status" value="1"/>
</dbReference>
<evidence type="ECO:0000256" key="2">
    <source>
        <dbReference type="ARBA" id="ARBA00022803"/>
    </source>
</evidence>
<sequence length="264" mass="30228">MQLLAVLYTNRAISQSCLKNFGSCIRDCKAAIASYPSHLKAYSKGAKAALALSKTEQALEFCEHGLSLFPNCDDLMQIQMNALRLQVELDRKAAAKAKVEKRDAEKQLATFQLALKHGVRINFKLPPIDVPDAAGVLFYADASDRLHWSVLFMYPEFGETDFLRDCVESSSVLDCLKLVFNPEQPAPSWDPQRKYTCKDESLEVYFEDTVDEQKMISFPVITTLKQLTRRKDFSLRRDLLIIIHVISKNSAKFYERWKTRLDEF</sequence>
<dbReference type="Pfam" id="PF18972">
    <property type="entry name" value="Wheel"/>
    <property type="match status" value="1"/>
</dbReference>
<comment type="caution">
    <text evidence="5">The sequence shown here is derived from an EMBL/GenBank/DDBJ whole genome shotgun (WGS) entry which is preliminary data.</text>
</comment>
<proteinExistence type="inferred from homology"/>
<dbReference type="Proteomes" id="UP001497525">
    <property type="component" value="Unassembled WGS sequence"/>
</dbReference>
<accession>A0AAV2T6T3</accession>
<dbReference type="InterPro" id="IPR019734">
    <property type="entry name" value="TPR_rpt"/>
</dbReference>
<evidence type="ECO:0000259" key="4">
    <source>
        <dbReference type="Pfam" id="PF18972"/>
    </source>
</evidence>
<dbReference type="GO" id="GO:0005829">
    <property type="term" value="C:cytosol"/>
    <property type="evidence" value="ECO:0007669"/>
    <property type="project" value="TreeGrafter"/>
</dbReference>
<dbReference type="EMBL" id="CAXLJL010000101">
    <property type="protein sequence ID" value="CAL5131729.1"/>
    <property type="molecule type" value="Genomic_DNA"/>
</dbReference>
<protein>
    <recommendedName>
        <fullName evidence="4">Cns1/TTC4 wheel domain-containing protein</fullName>
    </recommendedName>
</protein>
<name>A0AAV2T6T3_CALDB</name>
<dbReference type="GO" id="GO:0030544">
    <property type="term" value="F:Hsp70 protein binding"/>
    <property type="evidence" value="ECO:0007669"/>
    <property type="project" value="TreeGrafter"/>
</dbReference>
<organism evidence="5 6">
    <name type="scientific">Calicophoron daubneyi</name>
    <name type="common">Rumen fluke</name>
    <name type="synonym">Paramphistomum daubneyi</name>
    <dbReference type="NCBI Taxonomy" id="300641"/>
    <lineage>
        <taxon>Eukaryota</taxon>
        <taxon>Metazoa</taxon>
        <taxon>Spiralia</taxon>
        <taxon>Lophotrochozoa</taxon>
        <taxon>Platyhelminthes</taxon>
        <taxon>Trematoda</taxon>
        <taxon>Digenea</taxon>
        <taxon>Plagiorchiida</taxon>
        <taxon>Pronocephalata</taxon>
        <taxon>Paramphistomoidea</taxon>
        <taxon>Paramphistomidae</taxon>
        <taxon>Calicophoron</taxon>
    </lineage>
</organism>
<reference evidence="5" key="1">
    <citation type="submission" date="2024-06" db="EMBL/GenBank/DDBJ databases">
        <authorList>
            <person name="Liu X."/>
            <person name="Lenzi L."/>
            <person name="Haldenby T S."/>
            <person name="Uol C."/>
        </authorList>
    </citation>
    <scope>NUCLEOTIDE SEQUENCE</scope>
</reference>
<keyword evidence="1" id="KW-0677">Repeat</keyword>
<evidence type="ECO:0000313" key="6">
    <source>
        <dbReference type="Proteomes" id="UP001497525"/>
    </source>
</evidence>
<gene>
    <name evidence="5" type="ORF">CDAUBV1_LOCUS4232</name>
</gene>
<dbReference type="PANTHER" id="PTHR46035">
    <property type="entry name" value="TETRATRICOPEPTIDE REPEAT PROTEIN 4"/>
    <property type="match status" value="1"/>
</dbReference>
<dbReference type="CDD" id="cd21377">
    <property type="entry name" value="CTWD_Cns1-like"/>
    <property type="match status" value="1"/>
</dbReference>
<dbReference type="InterPro" id="IPR044059">
    <property type="entry name" value="Csn1/TTC4_wheel"/>
</dbReference>
<evidence type="ECO:0000256" key="1">
    <source>
        <dbReference type="ARBA" id="ARBA00022737"/>
    </source>
</evidence>
<dbReference type="SMART" id="SM00028">
    <property type="entry name" value="TPR"/>
    <property type="match status" value="2"/>
</dbReference>
<dbReference type="SUPFAM" id="SSF48452">
    <property type="entry name" value="TPR-like"/>
    <property type="match status" value="1"/>
</dbReference>
<keyword evidence="2" id="KW-0802">TPR repeat</keyword>
<dbReference type="GO" id="GO:0005634">
    <property type="term" value="C:nucleus"/>
    <property type="evidence" value="ECO:0007669"/>
    <property type="project" value="TreeGrafter"/>
</dbReference>
<comment type="similarity">
    <text evidence="3">Belongs to the TTC4 family.</text>
</comment>
<evidence type="ECO:0000256" key="3">
    <source>
        <dbReference type="ARBA" id="ARBA00023602"/>
    </source>
</evidence>
<dbReference type="GO" id="GO:0051879">
    <property type="term" value="F:Hsp90 protein binding"/>
    <property type="evidence" value="ECO:0007669"/>
    <property type="project" value="InterPro"/>
</dbReference>
<dbReference type="AlphaFoldDB" id="A0AAV2T6T3"/>
<dbReference type="Gene3D" id="1.25.40.10">
    <property type="entry name" value="Tetratricopeptide repeat domain"/>
    <property type="match status" value="1"/>
</dbReference>
<feature type="domain" description="Cns1/TTC4 wheel" evidence="4">
    <location>
        <begin position="141"/>
        <end position="255"/>
    </location>
</feature>
<dbReference type="GO" id="GO:0006457">
    <property type="term" value="P:protein folding"/>
    <property type="evidence" value="ECO:0007669"/>
    <property type="project" value="TreeGrafter"/>
</dbReference>